<dbReference type="CDD" id="cd02966">
    <property type="entry name" value="TlpA_like_family"/>
    <property type="match status" value="1"/>
</dbReference>
<protein>
    <submittedName>
        <fullName evidence="3">Sporulation thiol-disulfide oxidoreductase A</fullName>
    </submittedName>
</protein>
<keyword evidence="4" id="KW-1185">Reference proteome</keyword>
<dbReference type="PANTHER" id="PTHR42852">
    <property type="entry name" value="THIOL:DISULFIDE INTERCHANGE PROTEIN DSBE"/>
    <property type="match status" value="1"/>
</dbReference>
<dbReference type="KEGG" id="ccho:CCHOA_10905"/>
<proteinExistence type="predicted"/>
<gene>
    <name evidence="3" type="primary">stoA</name>
    <name evidence="3" type="ORF">CCHOA_10905</name>
</gene>
<reference evidence="3 4" key="1">
    <citation type="submission" date="2018-11" db="EMBL/GenBank/DDBJ databases">
        <authorList>
            <person name="Kleinhagauer T."/>
            <person name="Glaeser S.P."/>
            <person name="Spergser J."/>
            <person name="Ruckert C."/>
            <person name="Kaempfer P."/>
            <person name="Busse H.-J."/>
        </authorList>
    </citation>
    <scope>NUCLEOTIDE SEQUENCE [LARGE SCALE GENOMIC DNA]</scope>
    <source>
        <strain evidence="3 4">200CH</strain>
    </source>
</reference>
<dbReference type="GO" id="GO:0016491">
    <property type="term" value="F:oxidoreductase activity"/>
    <property type="evidence" value="ECO:0007669"/>
    <property type="project" value="InterPro"/>
</dbReference>
<feature type="compositionally biased region" description="Low complexity" evidence="1">
    <location>
        <begin position="37"/>
        <end position="55"/>
    </location>
</feature>
<dbReference type="SUPFAM" id="SSF52833">
    <property type="entry name" value="Thioredoxin-like"/>
    <property type="match status" value="1"/>
</dbReference>
<dbReference type="InterPro" id="IPR013766">
    <property type="entry name" value="Thioredoxin_domain"/>
</dbReference>
<dbReference type="InterPro" id="IPR036249">
    <property type="entry name" value="Thioredoxin-like_sf"/>
</dbReference>
<evidence type="ECO:0000256" key="1">
    <source>
        <dbReference type="SAM" id="MobiDB-lite"/>
    </source>
</evidence>
<feature type="region of interest" description="Disordered" evidence="1">
    <location>
        <begin position="35"/>
        <end position="73"/>
    </location>
</feature>
<evidence type="ECO:0000313" key="4">
    <source>
        <dbReference type="Proteomes" id="UP000269019"/>
    </source>
</evidence>
<sequence length="217" mass="22583" precursor="true">MNTTVRASIIGMALVAAILVTVTFTKLTSNEPAEDLTAQPAASAVAAAPTTTPADTGEDSSTTAFTERANPFRPDFPECPVTTIAGIQFPCLGHPDKTAKLPIQQPTVVAVWAYWCKPCVKELPLLAEFAANHPEYQVIGMHADQTPQAGADLLDELGVRLPSLLDSRGDLAKAVGLPNVIPLLVVFDANGNKVATLTLSPNSADDIATAVAGALQG</sequence>
<dbReference type="Gene3D" id="3.40.30.10">
    <property type="entry name" value="Glutaredoxin"/>
    <property type="match status" value="1"/>
</dbReference>
<dbReference type="InterPro" id="IPR050553">
    <property type="entry name" value="Thioredoxin_ResA/DsbE_sf"/>
</dbReference>
<dbReference type="Pfam" id="PF08534">
    <property type="entry name" value="Redoxin"/>
    <property type="match status" value="1"/>
</dbReference>
<name>A0A3G6J9H1_9CORY</name>
<accession>A0A3G6J9H1</accession>
<dbReference type="InterPro" id="IPR013740">
    <property type="entry name" value="Redoxin"/>
</dbReference>
<evidence type="ECO:0000313" key="3">
    <source>
        <dbReference type="EMBL" id="AZA14559.1"/>
    </source>
</evidence>
<dbReference type="EMBL" id="CP033896">
    <property type="protein sequence ID" value="AZA14559.1"/>
    <property type="molecule type" value="Genomic_DNA"/>
</dbReference>
<dbReference type="Proteomes" id="UP000269019">
    <property type="component" value="Chromosome"/>
</dbReference>
<dbReference type="RefSeq" id="WP_164472465.1">
    <property type="nucleotide sequence ID" value="NZ_CP033896.1"/>
</dbReference>
<dbReference type="AlphaFoldDB" id="A0A3G6J9H1"/>
<dbReference type="PROSITE" id="PS51352">
    <property type="entry name" value="THIOREDOXIN_2"/>
    <property type="match status" value="1"/>
</dbReference>
<organism evidence="3 4">
    <name type="scientific">Corynebacterium choanae</name>
    <dbReference type="NCBI Taxonomy" id="1862358"/>
    <lineage>
        <taxon>Bacteria</taxon>
        <taxon>Bacillati</taxon>
        <taxon>Actinomycetota</taxon>
        <taxon>Actinomycetes</taxon>
        <taxon>Mycobacteriales</taxon>
        <taxon>Corynebacteriaceae</taxon>
        <taxon>Corynebacterium</taxon>
    </lineage>
</organism>
<feature type="domain" description="Thioredoxin" evidence="2">
    <location>
        <begin position="83"/>
        <end position="216"/>
    </location>
</feature>
<evidence type="ECO:0000259" key="2">
    <source>
        <dbReference type="PROSITE" id="PS51352"/>
    </source>
</evidence>
<dbReference type="PANTHER" id="PTHR42852:SF13">
    <property type="entry name" value="PROTEIN DIPZ"/>
    <property type="match status" value="1"/>
</dbReference>